<feature type="transmembrane region" description="Helical" evidence="6">
    <location>
        <begin position="25"/>
        <end position="46"/>
    </location>
</feature>
<evidence type="ECO:0000256" key="5">
    <source>
        <dbReference type="ARBA" id="ARBA00023136"/>
    </source>
</evidence>
<keyword evidence="5 6" id="KW-0472">Membrane</keyword>
<dbReference type="RefSeq" id="WP_312553620.1">
    <property type="nucleotide sequence ID" value="NZ_JBHRVV010000001.1"/>
</dbReference>
<evidence type="ECO:0000256" key="3">
    <source>
        <dbReference type="ARBA" id="ARBA00022692"/>
    </source>
</evidence>
<proteinExistence type="predicted"/>
<evidence type="ECO:0000256" key="1">
    <source>
        <dbReference type="ARBA" id="ARBA00004651"/>
    </source>
</evidence>
<evidence type="ECO:0000256" key="4">
    <source>
        <dbReference type="ARBA" id="ARBA00022989"/>
    </source>
</evidence>
<keyword evidence="4 6" id="KW-1133">Transmembrane helix</keyword>
<feature type="transmembrane region" description="Helical" evidence="6">
    <location>
        <begin position="58"/>
        <end position="77"/>
    </location>
</feature>
<dbReference type="InterPro" id="IPR005538">
    <property type="entry name" value="LrgA/CidA"/>
</dbReference>
<evidence type="ECO:0000256" key="2">
    <source>
        <dbReference type="ARBA" id="ARBA00022475"/>
    </source>
</evidence>
<comment type="subcellular location">
    <subcellularLocation>
        <location evidence="1">Cell membrane</location>
        <topology evidence="1">Multi-pass membrane protein</topology>
    </subcellularLocation>
</comment>
<dbReference type="Proteomes" id="UP001595665">
    <property type="component" value="Unassembled WGS sequence"/>
</dbReference>
<dbReference type="EMBL" id="JBHRVV010000001">
    <property type="protein sequence ID" value="MFC3457897.1"/>
    <property type="molecule type" value="Genomic_DNA"/>
</dbReference>
<evidence type="ECO:0000313" key="8">
    <source>
        <dbReference type="Proteomes" id="UP001595665"/>
    </source>
</evidence>
<keyword evidence="3 6" id="KW-0812">Transmembrane</keyword>
<dbReference type="PANTHER" id="PTHR33931">
    <property type="entry name" value="HOLIN-LIKE PROTEIN CIDA-RELATED"/>
    <property type="match status" value="1"/>
</dbReference>
<organism evidence="7 8">
    <name type="scientific">Massilia haematophila</name>
    <dbReference type="NCBI Taxonomy" id="457923"/>
    <lineage>
        <taxon>Bacteria</taxon>
        <taxon>Pseudomonadati</taxon>
        <taxon>Pseudomonadota</taxon>
        <taxon>Betaproteobacteria</taxon>
        <taxon>Burkholderiales</taxon>
        <taxon>Oxalobacteraceae</taxon>
        <taxon>Telluria group</taxon>
        <taxon>Massilia</taxon>
    </lineage>
</organism>
<protein>
    <submittedName>
        <fullName evidence="7">CidA/LrgA family protein</fullName>
    </submittedName>
</protein>
<feature type="transmembrane region" description="Helical" evidence="6">
    <location>
        <begin position="83"/>
        <end position="105"/>
    </location>
</feature>
<name>A0ABV7PJM3_9BURK</name>
<keyword evidence="2" id="KW-1003">Cell membrane</keyword>
<reference evidence="8" key="1">
    <citation type="journal article" date="2019" name="Int. J. Syst. Evol. Microbiol.">
        <title>The Global Catalogue of Microorganisms (GCM) 10K type strain sequencing project: providing services to taxonomists for standard genome sequencing and annotation.</title>
        <authorList>
            <consortium name="The Broad Institute Genomics Platform"/>
            <consortium name="The Broad Institute Genome Sequencing Center for Infectious Disease"/>
            <person name="Wu L."/>
            <person name="Ma J."/>
        </authorList>
    </citation>
    <scope>NUCLEOTIDE SEQUENCE [LARGE SCALE GENOMIC DNA]</scope>
    <source>
        <strain evidence="8">CCM 7480</strain>
    </source>
</reference>
<accession>A0ABV7PJM3</accession>
<dbReference type="Pfam" id="PF03788">
    <property type="entry name" value="LrgA"/>
    <property type="match status" value="1"/>
</dbReference>
<dbReference type="PANTHER" id="PTHR33931:SF2">
    <property type="entry name" value="HOLIN-LIKE PROTEIN CIDA"/>
    <property type="match status" value="1"/>
</dbReference>
<evidence type="ECO:0000313" key="7">
    <source>
        <dbReference type="EMBL" id="MFC3457897.1"/>
    </source>
</evidence>
<gene>
    <name evidence="7" type="ORF">ACFOPH_06510</name>
</gene>
<sequence>MLPAFAILLLFQCLGEGAVFLLGLPVPGPVAGMVLLFCALLAWPSLQERIEAAANELLRHLSLLFVPAGVGIVAAAASGSGHWLAIGASLVVSTLLTLAVTGYLLHKLGPGPEKGGDA</sequence>
<keyword evidence="8" id="KW-1185">Reference proteome</keyword>
<comment type="caution">
    <text evidence="7">The sequence shown here is derived from an EMBL/GenBank/DDBJ whole genome shotgun (WGS) entry which is preliminary data.</text>
</comment>
<evidence type="ECO:0000256" key="6">
    <source>
        <dbReference type="SAM" id="Phobius"/>
    </source>
</evidence>